<feature type="domain" description="RNA polymerase Rpb5 N-terminal" evidence="5">
    <location>
        <begin position="42"/>
        <end position="123"/>
    </location>
</feature>
<keyword evidence="2" id="KW-0539">Nucleus</keyword>
<dbReference type="InterPro" id="IPR035913">
    <property type="entry name" value="RPB5-like_sf"/>
</dbReference>
<evidence type="ECO:0000313" key="7">
    <source>
        <dbReference type="Proteomes" id="UP001140949"/>
    </source>
</evidence>
<dbReference type="AlphaFoldDB" id="A0AAX6HN26"/>
<name>A0AAX6HN26_IRIPA</name>
<organism evidence="6 7">
    <name type="scientific">Iris pallida</name>
    <name type="common">Sweet iris</name>
    <dbReference type="NCBI Taxonomy" id="29817"/>
    <lineage>
        <taxon>Eukaryota</taxon>
        <taxon>Viridiplantae</taxon>
        <taxon>Streptophyta</taxon>
        <taxon>Embryophyta</taxon>
        <taxon>Tracheophyta</taxon>
        <taxon>Spermatophyta</taxon>
        <taxon>Magnoliopsida</taxon>
        <taxon>Liliopsida</taxon>
        <taxon>Asparagales</taxon>
        <taxon>Iridaceae</taxon>
        <taxon>Iridoideae</taxon>
        <taxon>Irideae</taxon>
        <taxon>Iris</taxon>
    </lineage>
</organism>
<dbReference type="SUPFAM" id="SSF55287">
    <property type="entry name" value="RPB5-like RNA polymerase subunit"/>
    <property type="match status" value="1"/>
</dbReference>
<dbReference type="InterPro" id="IPR000783">
    <property type="entry name" value="RNA_pol_subH/Rpb5_C"/>
</dbReference>
<dbReference type="Gene3D" id="3.40.1340.10">
    <property type="entry name" value="RNA polymerase, Rpb5, N-terminal domain"/>
    <property type="match status" value="1"/>
</dbReference>
<evidence type="ECO:0000259" key="5">
    <source>
        <dbReference type="Pfam" id="PF03871"/>
    </source>
</evidence>
<reference evidence="6" key="2">
    <citation type="submission" date="2023-04" db="EMBL/GenBank/DDBJ databases">
        <authorList>
            <person name="Bruccoleri R.E."/>
            <person name="Oakeley E.J."/>
            <person name="Faust A.-M."/>
            <person name="Dessus-Babus S."/>
            <person name="Altorfer M."/>
            <person name="Burckhardt D."/>
            <person name="Oertli M."/>
            <person name="Naumann U."/>
            <person name="Petersen F."/>
            <person name="Wong J."/>
        </authorList>
    </citation>
    <scope>NUCLEOTIDE SEQUENCE</scope>
    <source>
        <strain evidence="6">GSM-AAB239-AS_SAM_17_03QT</strain>
        <tissue evidence="6">Leaf</tissue>
    </source>
</reference>
<dbReference type="Gene3D" id="3.90.940.20">
    <property type="entry name" value="RPB5-like RNA polymerase subunit"/>
    <property type="match status" value="1"/>
</dbReference>
<evidence type="ECO:0000256" key="2">
    <source>
        <dbReference type="ARBA" id="ARBA00023242"/>
    </source>
</evidence>
<dbReference type="PIRSF" id="PIRSF000747">
    <property type="entry name" value="RPB5"/>
    <property type="match status" value="1"/>
</dbReference>
<evidence type="ECO:0000259" key="4">
    <source>
        <dbReference type="Pfam" id="PF01191"/>
    </source>
</evidence>
<dbReference type="GO" id="GO:0003677">
    <property type="term" value="F:DNA binding"/>
    <property type="evidence" value="ECO:0007669"/>
    <property type="project" value="InterPro"/>
</dbReference>
<keyword evidence="7" id="KW-1185">Reference proteome</keyword>
<evidence type="ECO:0000256" key="3">
    <source>
        <dbReference type="ARBA" id="ARBA00025765"/>
    </source>
</evidence>
<dbReference type="InterPro" id="IPR036710">
    <property type="entry name" value="RNA_pol_Rpb5_N_sf"/>
</dbReference>
<dbReference type="PANTHER" id="PTHR10535">
    <property type="entry name" value="DNA-DIRECTED RNA POLYMERASES I, II, AND III SUBUNIT RPABC1"/>
    <property type="match status" value="1"/>
</dbReference>
<dbReference type="GO" id="GO:0055029">
    <property type="term" value="C:nuclear DNA-directed RNA polymerase complex"/>
    <property type="evidence" value="ECO:0007669"/>
    <property type="project" value="UniProtKB-ARBA"/>
</dbReference>
<dbReference type="GO" id="GO:0042797">
    <property type="term" value="P:tRNA transcription by RNA polymerase III"/>
    <property type="evidence" value="ECO:0007669"/>
    <property type="project" value="TreeGrafter"/>
</dbReference>
<feature type="domain" description="RNA polymerase subunit H/Rpb5 C-terminal" evidence="4">
    <location>
        <begin position="167"/>
        <end position="239"/>
    </location>
</feature>
<dbReference type="InterPro" id="IPR014381">
    <property type="entry name" value="Arch_Rpo5/euc_Rpb5"/>
</dbReference>
<dbReference type="Pfam" id="PF03871">
    <property type="entry name" value="RNA_pol_Rpb5_N"/>
    <property type="match status" value="1"/>
</dbReference>
<dbReference type="GO" id="GO:0006366">
    <property type="term" value="P:transcription by RNA polymerase II"/>
    <property type="evidence" value="ECO:0007669"/>
    <property type="project" value="TreeGrafter"/>
</dbReference>
<keyword evidence="6" id="KW-0804">Transcription</keyword>
<dbReference type="Proteomes" id="UP001140949">
    <property type="component" value="Unassembled WGS sequence"/>
</dbReference>
<keyword evidence="6" id="KW-0240">DNA-directed RNA polymerase</keyword>
<comment type="caution">
    <text evidence="6">The sequence shown here is derived from an EMBL/GenBank/DDBJ whole genome shotgun (WGS) entry which is preliminary data.</text>
</comment>
<accession>A0AAX6HN26</accession>
<dbReference type="PANTHER" id="PTHR10535:SF2">
    <property type="entry name" value="DNA-DIRECTED RNA POLYMERASE V SUBUNIT 5A"/>
    <property type="match status" value="1"/>
</dbReference>
<sequence length="240" mass="27779">MEKGDNGAPAMATTSMMEVEVEEEEEEVNPCLSMMTDRGSVESHRYYLARRTLLEMLWDRGYAVSVADIDMSLADFRRTFSQTPDLDRLRISSTFLKDPSKKILGIFCGVNQVKLKDMQEIRKQFANERLSRMIIVLQGNLATQTREKLKDLFPFKVETFQITDLLVNITKHVLKPKHEILSEEEKQKLLKKYNVEDRQLPRMLESDAIARYYGLEKGTVLKITYDGEITGSHVTYRCII</sequence>
<dbReference type="Pfam" id="PF01191">
    <property type="entry name" value="RNA_pol_Rpb5_C"/>
    <property type="match status" value="1"/>
</dbReference>
<reference evidence="6" key="1">
    <citation type="journal article" date="2023" name="GigaByte">
        <title>Genome assembly of the bearded iris, Iris pallida Lam.</title>
        <authorList>
            <person name="Bruccoleri R.E."/>
            <person name="Oakeley E.J."/>
            <person name="Faust A.M.E."/>
            <person name="Altorfer M."/>
            <person name="Dessus-Babus S."/>
            <person name="Burckhardt D."/>
            <person name="Oertli M."/>
            <person name="Naumann U."/>
            <person name="Petersen F."/>
            <person name="Wong J."/>
        </authorList>
    </citation>
    <scope>NUCLEOTIDE SEQUENCE</scope>
    <source>
        <strain evidence="6">GSM-AAB239-AS_SAM_17_03QT</strain>
    </source>
</reference>
<dbReference type="InterPro" id="IPR005571">
    <property type="entry name" value="RNA_pol_Rpb5_N"/>
</dbReference>
<dbReference type="FunFam" id="3.90.940.20:FF:000001">
    <property type="entry name" value="DNA-directed RNA polymerases I, II, and III subunit RPABC1"/>
    <property type="match status" value="1"/>
</dbReference>
<dbReference type="GO" id="GO:0006362">
    <property type="term" value="P:transcription elongation by RNA polymerase I"/>
    <property type="evidence" value="ECO:0007669"/>
    <property type="project" value="TreeGrafter"/>
</dbReference>
<comment type="subcellular location">
    <subcellularLocation>
        <location evidence="1">Nucleus</location>
    </subcellularLocation>
</comment>
<proteinExistence type="inferred from homology"/>
<comment type="similarity">
    <text evidence="3">Belongs to the archaeal Rpo5/eukaryotic RPB5 RNA polymerase subunit family.</text>
</comment>
<evidence type="ECO:0000313" key="6">
    <source>
        <dbReference type="EMBL" id="KAJ6841974.1"/>
    </source>
</evidence>
<gene>
    <name evidence="6" type="ORF">M6B38_303925</name>
</gene>
<dbReference type="SUPFAM" id="SSF53036">
    <property type="entry name" value="Eukaryotic RPB5 N-terminal domain"/>
    <property type="match status" value="1"/>
</dbReference>
<dbReference type="EMBL" id="JANAVB010008197">
    <property type="protein sequence ID" value="KAJ6841974.1"/>
    <property type="molecule type" value="Genomic_DNA"/>
</dbReference>
<dbReference type="GO" id="GO:0003899">
    <property type="term" value="F:DNA-directed RNA polymerase activity"/>
    <property type="evidence" value="ECO:0007669"/>
    <property type="project" value="InterPro"/>
</dbReference>
<evidence type="ECO:0000256" key="1">
    <source>
        <dbReference type="ARBA" id="ARBA00004123"/>
    </source>
</evidence>
<protein>
    <submittedName>
        <fullName evidence="6">DNA-directed RNA polymerase V subunit 5A</fullName>
    </submittedName>
</protein>